<dbReference type="STRING" id="574376.BAMA_05560"/>
<dbReference type="eggNOG" id="COG2311">
    <property type="taxonomic scope" value="Bacteria"/>
</dbReference>
<keyword evidence="1" id="KW-1133">Transmembrane helix</keyword>
<proteinExistence type="predicted"/>
<keyword evidence="4" id="KW-1185">Reference proteome</keyword>
<feature type="transmembrane region" description="Helical" evidence="1">
    <location>
        <begin position="178"/>
        <end position="195"/>
    </location>
</feature>
<dbReference type="AlphaFoldDB" id="A0A073JW33"/>
<evidence type="ECO:0000259" key="2">
    <source>
        <dbReference type="Pfam" id="PF04235"/>
    </source>
</evidence>
<feature type="transmembrane region" description="Helical" evidence="1">
    <location>
        <begin position="140"/>
        <end position="158"/>
    </location>
</feature>
<dbReference type="PANTHER" id="PTHR30590">
    <property type="entry name" value="INNER MEMBRANE PROTEIN"/>
    <property type="match status" value="1"/>
</dbReference>
<feature type="transmembrane region" description="Helical" evidence="1">
    <location>
        <begin position="275"/>
        <end position="296"/>
    </location>
</feature>
<evidence type="ECO:0000313" key="3">
    <source>
        <dbReference type="EMBL" id="KEK18485.1"/>
    </source>
</evidence>
<dbReference type="PANTHER" id="PTHR30590:SF3">
    <property type="entry name" value="HYPOTHETICAL MEMBRANE SPANNING PROTEIN"/>
    <property type="match status" value="1"/>
</dbReference>
<comment type="caution">
    <text evidence="3">The sequence shown here is derived from an EMBL/GenBank/DDBJ whole genome shotgun (WGS) entry which is preliminary data.</text>
</comment>
<feature type="transmembrane region" description="Helical" evidence="1">
    <location>
        <begin position="16"/>
        <end position="33"/>
    </location>
</feature>
<feature type="transmembrane region" description="Helical" evidence="1">
    <location>
        <begin position="99"/>
        <end position="128"/>
    </location>
</feature>
<protein>
    <recommendedName>
        <fullName evidence="2">DUF418 domain-containing protein</fullName>
    </recommendedName>
</protein>
<evidence type="ECO:0000256" key="1">
    <source>
        <dbReference type="SAM" id="Phobius"/>
    </source>
</evidence>
<reference evidence="3 4" key="1">
    <citation type="submission" date="2014-06" db="EMBL/GenBank/DDBJ databases">
        <title>Draft genome sequence of Bacillus manliponensis JCM 15802 (MCCC 1A00708).</title>
        <authorList>
            <person name="Lai Q."/>
            <person name="Liu Y."/>
            <person name="Shao Z."/>
        </authorList>
    </citation>
    <scope>NUCLEOTIDE SEQUENCE [LARGE SCALE GENOMIC DNA]</scope>
    <source>
        <strain evidence="3 4">JCM 15802</strain>
    </source>
</reference>
<keyword evidence="1" id="KW-0472">Membrane</keyword>
<feature type="transmembrane region" description="Helical" evidence="1">
    <location>
        <begin position="234"/>
        <end position="255"/>
    </location>
</feature>
<name>A0A073JW33_9BACI</name>
<organism evidence="3 4">
    <name type="scientific">Bacillus manliponensis</name>
    <dbReference type="NCBI Taxonomy" id="574376"/>
    <lineage>
        <taxon>Bacteria</taxon>
        <taxon>Bacillati</taxon>
        <taxon>Bacillota</taxon>
        <taxon>Bacilli</taxon>
        <taxon>Bacillales</taxon>
        <taxon>Bacillaceae</taxon>
        <taxon>Bacillus</taxon>
        <taxon>Bacillus cereus group</taxon>
    </lineage>
</organism>
<gene>
    <name evidence="3" type="ORF">BAMA_05560</name>
</gene>
<dbReference type="OrthoDB" id="9807744at2"/>
<dbReference type="Pfam" id="PF04235">
    <property type="entry name" value="DUF418"/>
    <property type="match status" value="1"/>
</dbReference>
<accession>A0A073JW33</accession>
<dbReference type="Proteomes" id="UP000027822">
    <property type="component" value="Unassembled WGS sequence"/>
</dbReference>
<sequence>MNAATSSQKRITSLDIIRGIALLGILFINIPAFKLITEDMVLPTYSKLDEIISMIISILITKKFFSIFSFLFGIGFYIFTSRVESRGDNPRRRFTRRLLSLFLIGAIQIPFFFGSILPIYAVIGFLLLPFYKAKLSTTCKWLGGISGVYVISLIAALMLPEKHALSGIVSFIKSDSTLIFIMFLAGFAVAKADWIRNVGALKKQIRFIQMITFPLFIGSSIWIASQANSEQLDIIIGIGTIPTVVFYVSTLFLLLEKEKIANACTPIANVGRMALTNYIAQSFIGLAIMSVMNVEVASPTDTVIIATLIFTIQIIYTNIWFKFFKMGPLEKVWRFMTYGKQK</sequence>
<dbReference type="InterPro" id="IPR052529">
    <property type="entry name" value="Bact_Transport_Assoc"/>
</dbReference>
<evidence type="ECO:0000313" key="4">
    <source>
        <dbReference type="Proteomes" id="UP000027822"/>
    </source>
</evidence>
<dbReference type="InterPro" id="IPR007349">
    <property type="entry name" value="DUF418"/>
</dbReference>
<dbReference type="RefSeq" id="WP_034641043.1">
    <property type="nucleotide sequence ID" value="NZ_CBCSJC010000006.1"/>
</dbReference>
<dbReference type="EMBL" id="JOTN01000014">
    <property type="protein sequence ID" value="KEK18485.1"/>
    <property type="molecule type" value="Genomic_DNA"/>
</dbReference>
<feature type="transmembrane region" description="Helical" evidence="1">
    <location>
        <begin position="54"/>
        <end position="79"/>
    </location>
</feature>
<feature type="domain" description="DUF418" evidence="2">
    <location>
        <begin position="190"/>
        <end position="340"/>
    </location>
</feature>
<feature type="transmembrane region" description="Helical" evidence="1">
    <location>
        <begin position="207"/>
        <end position="228"/>
    </location>
</feature>
<feature type="transmembrane region" description="Helical" evidence="1">
    <location>
        <begin position="302"/>
        <end position="321"/>
    </location>
</feature>
<keyword evidence="1" id="KW-0812">Transmembrane</keyword>